<evidence type="ECO:0000313" key="2">
    <source>
        <dbReference type="EMBL" id="RGZ16699.1"/>
    </source>
</evidence>
<reference evidence="1 3" key="1">
    <citation type="submission" date="2014-09" db="EMBL/GenBank/DDBJ databases">
        <title>Butyrate-producing bacteria isolated from human gut.</title>
        <authorList>
            <person name="Zhang Q."/>
            <person name="Zhao L."/>
        </authorList>
    </citation>
    <scope>NUCLEOTIDE SEQUENCE [LARGE SCALE GENOMIC DNA]</scope>
    <source>
        <strain evidence="1 3">R22</strain>
    </source>
</reference>
<dbReference type="SUPFAM" id="SSF63446">
    <property type="entry name" value="Type I dockerin domain"/>
    <property type="match status" value="1"/>
</dbReference>
<evidence type="ECO:0000313" key="3">
    <source>
        <dbReference type="Proteomes" id="UP000245905"/>
    </source>
</evidence>
<dbReference type="InterPro" id="IPR002105">
    <property type="entry name" value="Dockerin_1_rpt"/>
</dbReference>
<reference evidence="2 4" key="2">
    <citation type="submission" date="2018-08" db="EMBL/GenBank/DDBJ databases">
        <title>A genome reference for cultivated species of the human gut microbiota.</title>
        <authorList>
            <person name="Zou Y."/>
            <person name="Xue W."/>
            <person name="Luo G."/>
        </authorList>
    </citation>
    <scope>NUCLEOTIDE SEQUENCE [LARGE SCALE GENOMIC DNA]</scope>
    <source>
        <strain evidence="2 4">AM54-25XD</strain>
    </source>
</reference>
<dbReference type="Gene3D" id="3.80.10.10">
    <property type="entry name" value="Ribonuclease Inhibitor"/>
    <property type="match status" value="1"/>
</dbReference>
<evidence type="ECO:0008006" key="5">
    <source>
        <dbReference type="Google" id="ProtNLM"/>
    </source>
</evidence>
<dbReference type="Gene3D" id="1.10.1330.10">
    <property type="entry name" value="Dockerin domain"/>
    <property type="match status" value="1"/>
</dbReference>
<dbReference type="Pfam" id="PF13306">
    <property type="entry name" value="LRR_5"/>
    <property type="match status" value="1"/>
</dbReference>
<dbReference type="InterPro" id="IPR036439">
    <property type="entry name" value="Dockerin_dom_sf"/>
</dbReference>
<dbReference type="Pfam" id="PF00404">
    <property type="entry name" value="Dockerin_1"/>
    <property type="match status" value="1"/>
</dbReference>
<dbReference type="InterPro" id="IPR008964">
    <property type="entry name" value="Invasin/intimin_cell_adhesion"/>
</dbReference>
<dbReference type="Gene3D" id="2.60.40.1080">
    <property type="match status" value="1"/>
</dbReference>
<dbReference type="EMBL" id="QSDV01000025">
    <property type="protein sequence ID" value="RGZ16699.1"/>
    <property type="molecule type" value="Genomic_DNA"/>
</dbReference>
<dbReference type="Proteomes" id="UP000285209">
    <property type="component" value="Unassembled WGS sequence"/>
</dbReference>
<evidence type="ECO:0000313" key="1">
    <source>
        <dbReference type="EMBL" id="PWE82715.1"/>
    </source>
</evidence>
<evidence type="ECO:0000313" key="4">
    <source>
        <dbReference type="Proteomes" id="UP000285209"/>
    </source>
</evidence>
<gene>
    <name evidence="2" type="ORF">DXA03_11740</name>
    <name evidence="1" type="ORF">LD38_14180</name>
</gene>
<dbReference type="InterPro" id="IPR026906">
    <property type="entry name" value="LRR_5"/>
</dbReference>
<dbReference type="GO" id="GO:0004553">
    <property type="term" value="F:hydrolase activity, hydrolyzing O-glycosyl compounds"/>
    <property type="evidence" value="ECO:0007669"/>
    <property type="project" value="InterPro"/>
</dbReference>
<name>A0A2U2EDX8_9FIRM</name>
<accession>A0A2U2EDX8</accession>
<dbReference type="CDD" id="cd14256">
    <property type="entry name" value="Dockerin_I"/>
    <property type="match status" value="1"/>
</dbReference>
<proteinExistence type="predicted"/>
<dbReference type="SUPFAM" id="SSF49373">
    <property type="entry name" value="Invasin/intimin cell-adhesion fragments"/>
    <property type="match status" value="1"/>
</dbReference>
<protein>
    <recommendedName>
        <fullName evidence="5">Dockerin domain-containing protein</fullName>
    </recommendedName>
</protein>
<comment type="caution">
    <text evidence="1">The sequence shown here is derived from an EMBL/GenBank/DDBJ whole genome shotgun (WGS) entry which is preliminary data.</text>
</comment>
<dbReference type="Proteomes" id="UP000245905">
    <property type="component" value="Unassembled WGS sequence"/>
</dbReference>
<dbReference type="GO" id="GO:0000272">
    <property type="term" value="P:polysaccharide catabolic process"/>
    <property type="evidence" value="ECO:0007669"/>
    <property type="project" value="InterPro"/>
</dbReference>
<dbReference type="EMBL" id="JRFS01000036">
    <property type="protein sequence ID" value="PWE82715.1"/>
    <property type="molecule type" value="Genomic_DNA"/>
</dbReference>
<dbReference type="InterPro" id="IPR032675">
    <property type="entry name" value="LRR_dom_sf"/>
</dbReference>
<organism evidence="1 3">
    <name type="scientific">Agathobacter rectalis</name>
    <dbReference type="NCBI Taxonomy" id="39491"/>
    <lineage>
        <taxon>Bacteria</taxon>
        <taxon>Bacillati</taxon>
        <taxon>Bacillota</taxon>
        <taxon>Clostridia</taxon>
        <taxon>Lachnospirales</taxon>
        <taxon>Lachnospiraceae</taxon>
        <taxon>Agathobacter</taxon>
    </lineage>
</organism>
<dbReference type="SUPFAM" id="SSF52058">
    <property type="entry name" value="L domain-like"/>
    <property type="match status" value="1"/>
</dbReference>
<dbReference type="RefSeq" id="WP_109258622.1">
    <property type="nucleotide sequence ID" value="NZ_JRFS01000036.1"/>
</dbReference>
<sequence length="1423" mass="158546">MKNGKKIWKVMIAICLIGIILLENLYTYKTVTYANDTKKYIGSFNLYTYRADKYLEQNSVCRTVINNMMNASFPAQRIVDSLSKDNSFQKKVDAWKYIHYTDSPSKLADDVMKEKDLYSAIIISVFVSEATNDNNIMDYTKLISKETSDVISSVKKSISINETQNLTDFSKNDLENILEKASKTFENNHPKLDALSDYSENISDLFEAGGTLVEAIQRMAEYTQICELSVEIKNVLQDMYNNCQSDNGQLKSALSEVIESMRSFDSGICANIMNVTEKTLFDIVGTILDECWKDFLKDMPVVYYFCVGADIGIKFGDIMCTHLFSTDKTIEQYEKMRCLSEFTCLLKSSIQHMEKEYVKNRTSDNARNYFASIDALFSIAELSCKYAVEYADIIYTDSLIGNVKYLFSKKSRENCDSFISAINDIERSYNSESQSLINNYLNGLDAEHHDIYNILMGESDPVGVTGISFVNKDITIGIKDEYIYSAGIVEVEPKNATNKILSYSSSDESICGVENSAGWLIPRKAGDVTITASSVDGNYTDSVHVHVIDGYSDAWQDMGMFNCVSSGNCGDNVSWQLWSNGRLLINGEGNMTDYGYNESPWYNNTFINFVEIGSGVKSIGDCAFSGCTNLQNIYFIGSPEKIGKSAFYNTGLTDVSLPDGMKSIDNYAFANCKNLKSIQIADSVDTMGLAVFLNCKSLEKITLSKKMNCITQGLFMNCTKLSEISITDNIIEIDDNAFYKCSSLEKVEIYNDNVDIWDDAFTNCESKLILYGNAGSNAETFAKNHGISFVAFDDIDRDLYVKDFTFDNSNTYKTFEKINIVGQAAGGTAPYQYKFYYIIDGIRHSIRDYTSSGTTSFIPMKGGIYSFGVEVKDDNGKIASKQINEIRVKGFEGFAGGDGTKNNPYQISNVQMFEEIENRQNDNYILINDIDLSCAPRISKFNGTLDGQGYTIRCTFSQNNGLFNYLSESSYIQNCNVVIIDNHNSFPEQFGSIAIENYGTIEGCISQGDIAVVGCGNDWFCYGGICSFNRGTVKRCRNDLNFALKDCSSGFKGAAWIGGICGQGGADKCLNTGNISVDVYYLGTYSVNAGGINAVEVSNNCANVGNVSVKCLADSYFSEAHVGAINGAAAHYYDTIMKEYGKNNMVSNDAKFNLDVEFTNVNYEIVHSSKIYESSEIEGIAVKSKDYIMNWWDEKVIGDNATDICNKIKNAKEGDSITLKLKNGILDKKIANALVDKNVNLLIDMQNGLKWSINGKNVKENINQNINLNVLRSDVRISDISIDNAQKIIGNRTVEQIIFSENGALKFDSTLMVSGVKDNVNKVVQVDIGSMVYTDAEVVKSNTFTINITNRENRLLIYGINGDLNSDSKIDIRDAMSCLRHVSGREDLDCVREGFADVNFDEKVNIQDLIKEIHVVSGREDNF</sequence>